<dbReference type="Pfam" id="PF14312">
    <property type="entry name" value="FG-GAP_2"/>
    <property type="match status" value="7"/>
</dbReference>
<evidence type="ECO:0000256" key="1">
    <source>
        <dbReference type="ARBA" id="ARBA00022729"/>
    </source>
</evidence>
<dbReference type="InterPro" id="IPR011043">
    <property type="entry name" value="Gal_Oxase/kelch_b-propeller"/>
</dbReference>
<feature type="chain" id="PRO_5009521273" description="PKD domain-containing protein" evidence="4">
    <location>
        <begin position="24"/>
        <end position="764"/>
    </location>
</feature>
<keyword evidence="1 4" id="KW-0732">Signal</keyword>
<dbReference type="SUPFAM" id="SSF50965">
    <property type="entry name" value="Galactose oxidase, central domain"/>
    <property type="match status" value="1"/>
</dbReference>
<feature type="signal peptide" evidence="4">
    <location>
        <begin position="1"/>
        <end position="23"/>
    </location>
</feature>
<dbReference type="InterPro" id="IPR013519">
    <property type="entry name" value="Int_alpha_beta-p"/>
</dbReference>
<dbReference type="InterPro" id="IPR013517">
    <property type="entry name" value="FG-GAP"/>
</dbReference>
<comment type="caution">
    <text evidence="5">The sequence shown here is derived from an EMBL/GenBank/DDBJ whole genome shotgun (WGS) entry which is preliminary data.</text>
</comment>
<dbReference type="AlphaFoldDB" id="A0A1F5SNJ0"/>
<dbReference type="STRING" id="1797994.A2227_05985"/>
<sequence length="764" mass="83321">MKKGFIVFCLATLILSIAGFSQAGQKILADDGEASDNFGSSVAFSGDYAVVGAIHDDDNGLNAGAAYIFKRTTNGWEQRQKLLASDGAVGDYFGVNVDIDGDYIVIGAWGDDTGTGAAYIFKRNGETWEPQAKIIADDGYAGDYFGWSVAIDGDRVVISANYDDDMGVNFGSAYVYRWSGTTWSQEGDKLLAEDGLASDFFGRQVGIDGDYIVVGADGDDFSGKYNAGSAYIFKWDGENWEQTAKLTAEGDATTNDYFGWSVAIKGDYVIVGSYEDDLPGKANAGSAYVFKRNENQETWSRQARLTAGDAAIADYFGWSVTTNGDYAIVGAYGDDDKGSYSGSAYLFKRSGTSWSQETKMVALDGTTYDYFGYSVAISNTGFMVGAMNDNATAYGAGSVYTSPPHISTAGGGDVITGQSFTMTNRKDTYVFTIQVQATSVAFLSAGNLDLKGRLLDSNGDPVEDYNGNTSNSGYTDIGSCTLAGIPPNEYQVEAGHTQTNFMLRYEDLPVGIYTLEVEPETEQTSIQGTYSIVFLKKPGGSDIFFEGMDALLADDDTANDYLDIYVKALYPNYYDTVDDKTSSNYGGSIYYSGVCRERQCKGLTNFYLHDVFGTTFMLLDEDIRSMWSQFDDSNSDCTIDDDRHYMIGIPGEYPMVNSPGTLIYHSNALFGSPPCDSGQYFYDPIGGVFRGSDYLYNYALRGDIFVQYLTSINHYGLIHSLSTVGEETKILILDANINADGMLLKENSDDDIRDIDDWKLVRPE</sequence>
<dbReference type="InterPro" id="IPR028994">
    <property type="entry name" value="Integrin_alpha_N"/>
</dbReference>
<evidence type="ECO:0000256" key="2">
    <source>
        <dbReference type="ARBA" id="ARBA00022737"/>
    </source>
</evidence>
<gene>
    <name evidence="5" type="ORF">A2227_05985</name>
</gene>
<accession>A0A1F5SNJ0</accession>
<dbReference type="EMBL" id="MFGB01000004">
    <property type="protein sequence ID" value="OGF28106.1"/>
    <property type="molecule type" value="Genomic_DNA"/>
</dbReference>
<dbReference type="SMART" id="SM00191">
    <property type="entry name" value="Int_alpha"/>
    <property type="match status" value="6"/>
</dbReference>
<dbReference type="PANTHER" id="PTHR36220">
    <property type="entry name" value="UNNAMED PRODUCT"/>
    <property type="match status" value="1"/>
</dbReference>
<evidence type="ECO:0000256" key="4">
    <source>
        <dbReference type="SAM" id="SignalP"/>
    </source>
</evidence>
<protein>
    <recommendedName>
        <fullName evidence="7">PKD domain-containing protein</fullName>
    </recommendedName>
</protein>
<proteinExistence type="predicted"/>
<dbReference type="Proteomes" id="UP000178367">
    <property type="component" value="Unassembled WGS sequence"/>
</dbReference>
<keyword evidence="3" id="KW-0325">Glycoprotein</keyword>
<evidence type="ECO:0000313" key="5">
    <source>
        <dbReference type="EMBL" id="OGF28106.1"/>
    </source>
</evidence>
<dbReference type="Gene3D" id="2.130.10.130">
    <property type="entry name" value="Integrin alpha, N-terminal"/>
    <property type="match status" value="3"/>
</dbReference>
<evidence type="ECO:0000256" key="3">
    <source>
        <dbReference type="ARBA" id="ARBA00023180"/>
    </source>
</evidence>
<organism evidence="5 6">
    <name type="scientific">Candidatus Falkowbacteria bacterium RIFOXYA2_FULL_47_19</name>
    <dbReference type="NCBI Taxonomy" id="1797994"/>
    <lineage>
        <taxon>Bacteria</taxon>
        <taxon>Candidatus Falkowiibacteriota</taxon>
    </lineage>
</organism>
<reference evidence="5 6" key="1">
    <citation type="journal article" date="2016" name="Nat. Commun.">
        <title>Thousands of microbial genomes shed light on interconnected biogeochemical processes in an aquifer system.</title>
        <authorList>
            <person name="Anantharaman K."/>
            <person name="Brown C.T."/>
            <person name="Hug L.A."/>
            <person name="Sharon I."/>
            <person name="Castelle C.J."/>
            <person name="Probst A.J."/>
            <person name="Thomas B.C."/>
            <person name="Singh A."/>
            <person name="Wilkins M.J."/>
            <person name="Karaoz U."/>
            <person name="Brodie E.L."/>
            <person name="Williams K.H."/>
            <person name="Hubbard S.S."/>
            <person name="Banfield J.F."/>
        </authorList>
    </citation>
    <scope>NUCLEOTIDE SEQUENCE [LARGE SCALE GENOMIC DNA]</scope>
</reference>
<dbReference type="PANTHER" id="PTHR36220:SF1">
    <property type="entry name" value="GAMMA TUBULIN COMPLEX COMPONENT C-TERMINAL DOMAIN-CONTAINING PROTEIN"/>
    <property type="match status" value="1"/>
</dbReference>
<evidence type="ECO:0000313" key="6">
    <source>
        <dbReference type="Proteomes" id="UP000178367"/>
    </source>
</evidence>
<name>A0A1F5SNJ0_9BACT</name>
<evidence type="ECO:0008006" key="7">
    <source>
        <dbReference type="Google" id="ProtNLM"/>
    </source>
</evidence>
<keyword evidence="2" id="KW-0677">Repeat</keyword>